<dbReference type="EMBL" id="CP022572">
    <property type="protein sequence ID" value="AZU64498.1"/>
    <property type="molecule type" value="Genomic_DNA"/>
</dbReference>
<keyword evidence="2" id="KW-1185">Reference proteome</keyword>
<evidence type="ECO:0008006" key="3">
    <source>
        <dbReference type="Google" id="ProtNLM"/>
    </source>
</evidence>
<evidence type="ECO:0000313" key="1">
    <source>
        <dbReference type="EMBL" id="AZU64498.1"/>
    </source>
</evidence>
<evidence type="ECO:0000313" key="2">
    <source>
        <dbReference type="Proteomes" id="UP000282892"/>
    </source>
</evidence>
<dbReference type="OrthoDB" id="2602945at2"/>
<reference evidence="1 2" key="1">
    <citation type="submission" date="2017-07" db="EMBL/GenBank/DDBJ databases">
        <title>The complete genome sequence of Bacillus mesonae strain H20-5, an efficient strain improving plant abiotic stress resistance.</title>
        <authorList>
            <person name="Kim S.Y."/>
            <person name="Song H."/>
            <person name="Sang M.K."/>
            <person name="Weon H.-Y."/>
            <person name="Song J."/>
        </authorList>
    </citation>
    <scope>NUCLEOTIDE SEQUENCE [LARGE SCALE GENOMIC DNA]</scope>
    <source>
        <strain evidence="1 2">H20-5</strain>
    </source>
</reference>
<accession>A0A3Q9R1P6</accession>
<organism evidence="1 2">
    <name type="scientific">Neobacillus mesonae</name>
    <dbReference type="NCBI Taxonomy" id="1193713"/>
    <lineage>
        <taxon>Bacteria</taxon>
        <taxon>Bacillati</taxon>
        <taxon>Bacillota</taxon>
        <taxon>Bacilli</taxon>
        <taxon>Bacillales</taxon>
        <taxon>Bacillaceae</taxon>
        <taxon>Neobacillus</taxon>
    </lineage>
</organism>
<dbReference type="Proteomes" id="UP000282892">
    <property type="component" value="Chromosome"/>
</dbReference>
<gene>
    <name evidence="1" type="ORF">CHR53_26525</name>
</gene>
<dbReference type="KEGG" id="nmk:CHR53_26525"/>
<sequence>MFNNFDIEKTMFEGQFHERYQFSLNYKGNHYKGIYHDGDIAWFQPHPLNDLEKEFLNNIEEKVQERMQEPFALFNDFDIEKTIFEDQFHERYQFSLNYEGNHYKGIYHNGNITWFHPHPLNDLEEEPLNNIKEEVRKRMGN</sequence>
<dbReference type="AlphaFoldDB" id="A0A3Q9R1P6"/>
<name>A0A3Q9R1P6_9BACI</name>
<proteinExistence type="predicted"/>
<protein>
    <recommendedName>
        <fullName evidence="3">HicA family toxin-antitoxin system</fullName>
    </recommendedName>
</protein>
<dbReference type="RefSeq" id="WP_127489279.1">
    <property type="nucleotide sequence ID" value="NZ_CP022572.1"/>
</dbReference>